<sequence>MPVQVKKLSDEEYLVSRAKDTFKTNPYEAKAWMLTAKTLFSNNFGVQFEAYNIEKSARSVKESAKCFSAIFQRFQDEQELWKEVQALTMALRTESGEAEAVFLRQMFSHIPLNIQHQLLLVSADRSEDTMEHCRLLLLLLRRFPQTVAQHGPKLVDTLMTAEKHSHYQNSVNCYRKLLVCDLLPLLGTSPVELPVKQLFRLLQKSIEFYLCYLMSPSKSIQVNLMSFDLLVTEIFISI</sequence>
<dbReference type="Proteomes" id="UP000792457">
    <property type="component" value="Unassembled WGS sequence"/>
</dbReference>
<evidence type="ECO:0000313" key="6">
    <source>
        <dbReference type="Proteomes" id="UP000792457"/>
    </source>
</evidence>
<evidence type="ECO:0000256" key="1">
    <source>
        <dbReference type="ARBA" id="ARBA00004123"/>
    </source>
</evidence>
<accession>A0A8K0KPA2</accession>
<evidence type="ECO:0000313" key="5">
    <source>
        <dbReference type="EMBL" id="KAG8238974.1"/>
    </source>
</evidence>
<keyword evidence="4" id="KW-0539">Nucleus</keyword>
<dbReference type="EMBL" id="KZ309483">
    <property type="protein sequence ID" value="KAG8238974.1"/>
    <property type="molecule type" value="Genomic_DNA"/>
</dbReference>
<dbReference type="AlphaFoldDB" id="A0A8K0KPA2"/>
<dbReference type="PRINTS" id="PR02106">
    <property type="entry name" value="INTSUBUNIT10"/>
</dbReference>
<organism evidence="5 6">
    <name type="scientific">Ladona fulva</name>
    <name type="common">Scarce chaser dragonfly</name>
    <name type="synonym">Libellula fulva</name>
    <dbReference type="NCBI Taxonomy" id="123851"/>
    <lineage>
        <taxon>Eukaryota</taxon>
        <taxon>Metazoa</taxon>
        <taxon>Ecdysozoa</taxon>
        <taxon>Arthropoda</taxon>
        <taxon>Hexapoda</taxon>
        <taxon>Insecta</taxon>
        <taxon>Pterygota</taxon>
        <taxon>Palaeoptera</taxon>
        <taxon>Odonata</taxon>
        <taxon>Epiprocta</taxon>
        <taxon>Anisoptera</taxon>
        <taxon>Libelluloidea</taxon>
        <taxon>Libellulidae</taxon>
        <taxon>Ladona</taxon>
    </lineage>
</organism>
<dbReference type="GO" id="GO:0016180">
    <property type="term" value="P:snRNA processing"/>
    <property type="evidence" value="ECO:0007669"/>
    <property type="project" value="InterPro"/>
</dbReference>
<dbReference type="InterPro" id="IPR026164">
    <property type="entry name" value="Int_cplx_su10"/>
</dbReference>
<dbReference type="PANTHER" id="PTHR16055">
    <property type="entry name" value="INTEGRATOR COMPLEX SUBUNIT 10"/>
    <property type="match status" value="1"/>
</dbReference>
<evidence type="ECO:0000256" key="2">
    <source>
        <dbReference type="ARBA" id="ARBA00010391"/>
    </source>
</evidence>
<evidence type="ECO:0000256" key="4">
    <source>
        <dbReference type="ARBA" id="ARBA00023242"/>
    </source>
</evidence>
<evidence type="ECO:0000256" key="3">
    <source>
        <dbReference type="ARBA" id="ARBA00016811"/>
    </source>
</evidence>
<keyword evidence="6" id="KW-1185">Reference proteome</keyword>
<comment type="caution">
    <text evidence="5">The sequence shown here is derived from an EMBL/GenBank/DDBJ whole genome shotgun (WGS) entry which is preliminary data.</text>
</comment>
<comment type="subcellular location">
    <subcellularLocation>
        <location evidence="1">Nucleus</location>
    </subcellularLocation>
</comment>
<comment type="similarity">
    <text evidence="2">Belongs to the Integrator subunit 10 family.</text>
</comment>
<gene>
    <name evidence="5" type="ORF">J437_LFUL013956</name>
</gene>
<reference evidence="5" key="2">
    <citation type="submission" date="2017-10" db="EMBL/GenBank/DDBJ databases">
        <title>Ladona fulva Genome sequencing and assembly.</title>
        <authorList>
            <person name="Murali S."/>
            <person name="Richards S."/>
            <person name="Bandaranaike D."/>
            <person name="Bellair M."/>
            <person name="Blankenburg K."/>
            <person name="Chao H."/>
            <person name="Dinh H."/>
            <person name="Doddapaneni H."/>
            <person name="Dugan-Rocha S."/>
            <person name="Elkadiri S."/>
            <person name="Gnanaolivu R."/>
            <person name="Hernandez B."/>
            <person name="Skinner E."/>
            <person name="Javaid M."/>
            <person name="Lee S."/>
            <person name="Li M."/>
            <person name="Ming W."/>
            <person name="Munidasa M."/>
            <person name="Muniz J."/>
            <person name="Nguyen L."/>
            <person name="Hughes D."/>
            <person name="Osuji N."/>
            <person name="Pu L.-L."/>
            <person name="Puazo M."/>
            <person name="Qu C."/>
            <person name="Quiroz J."/>
            <person name="Raj R."/>
            <person name="Weissenberger G."/>
            <person name="Xin Y."/>
            <person name="Zou X."/>
            <person name="Han Y."/>
            <person name="Worley K."/>
            <person name="Muzny D."/>
            <person name="Gibbs R."/>
        </authorList>
    </citation>
    <scope>NUCLEOTIDE SEQUENCE</scope>
    <source>
        <strain evidence="5">Sampled in the wild</strain>
    </source>
</reference>
<reference evidence="5" key="1">
    <citation type="submission" date="2013-04" db="EMBL/GenBank/DDBJ databases">
        <authorList>
            <person name="Qu J."/>
            <person name="Murali S.C."/>
            <person name="Bandaranaike D."/>
            <person name="Bellair M."/>
            <person name="Blankenburg K."/>
            <person name="Chao H."/>
            <person name="Dinh H."/>
            <person name="Doddapaneni H."/>
            <person name="Downs B."/>
            <person name="Dugan-Rocha S."/>
            <person name="Elkadiri S."/>
            <person name="Gnanaolivu R.D."/>
            <person name="Hernandez B."/>
            <person name="Javaid M."/>
            <person name="Jayaseelan J.C."/>
            <person name="Lee S."/>
            <person name="Li M."/>
            <person name="Ming W."/>
            <person name="Munidasa M."/>
            <person name="Muniz J."/>
            <person name="Nguyen L."/>
            <person name="Ongeri F."/>
            <person name="Osuji N."/>
            <person name="Pu L.-L."/>
            <person name="Puazo M."/>
            <person name="Qu C."/>
            <person name="Quiroz J."/>
            <person name="Raj R."/>
            <person name="Weissenberger G."/>
            <person name="Xin Y."/>
            <person name="Zou X."/>
            <person name="Han Y."/>
            <person name="Richards S."/>
            <person name="Worley K."/>
            <person name="Muzny D."/>
            <person name="Gibbs R."/>
        </authorList>
    </citation>
    <scope>NUCLEOTIDE SEQUENCE</scope>
    <source>
        <strain evidence="5">Sampled in the wild</strain>
    </source>
</reference>
<name>A0A8K0KPA2_LADFU</name>
<dbReference type="Pfam" id="PF21045">
    <property type="entry name" value="INT10"/>
    <property type="match status" value="1"/>
</dbReference>
<protein>
    <recommendedName>
        <fullName evidence="3">Integrator complex subunit 10</fullName>
    </recommendedName>
</protein>
<dbReference type="GO" id="GO:0032039">
    <property type="term" value="C:integrator complex"/>
    <property type="evidence" value="ECO:0007669"/>
    <property type="project" value="InterPro"/>
</dbReference>
<dbReference type="OrthoDB" id="18145at2759"/>
<dbReference type="PANTHER" id="PTHR16055:SF2">
    <property type="entry name" value="INTEGRATOR COMPLEX SUBUNIT 10"/>
    <property type="match status" value="1"/>
</dbReference>
<proteinExistence type="inferred from homology"/>